<sequence>MQDFKLDSRLVQDCELIAESPQSVLLLSKNAAYPWFILVPKTAHTELYQLDLGLQQRLLEQINQISQFMQAEFTPDKLNVAAIGNVVKQLHIHVVARFETDPSWPGVVWGASANQPYSVQQIASIKQAAQQALSAVFTF</sequence>
<dbReference type="SUPFAM" id="SSF54197">
    <property type="entry name" value="HIT-like"/>
    <property type="match status" value="1"/>
</dbReference>
<reference evidence="3 4" key="1">
    <citation type="journal article" date="2022" name="Environ. Microbiol. Rep.">
        <title>Eco-phylogenetic analyses reveal divergent evolution of vitamin B12 metabolism in the marine bacterial family 'Psychromonadaceae'.</title>
        <authorList>
            <person name="Jin X."/>
            <person name="Yang Y."/>
            <person name="Cao H."/>
            <person name="Gao B."/>
            <person name="Zhao Z."/>
        </authorList>
    </citation>
    <scope>NUCLEOTIDE SEQUENCE [LARGE SCALE GENOMIC DNA]</scope>
    <source>
        <strain evidence="3 4">MKS20</strain>
    </source>
</reference>
<evidence type="ECO:0000256" key="1">
    <source>
        <dbReference type="PROSITE-ProRule" id="PRU00464"/>
    </source>
</evidence>
<dbReference type="InterPro" id="IPR011146">
    <property type="entry name" value="HIT-like"/>
</dbReference>
<dbReference type="Pfam" id="PF01230">
    <property type="entry name" value="HIT"/>
    <property type="match status" value="1"/>
</dbReference>
<dbReference type="RefSeq" id="WP_233054202.1">
    <property type="nucleotide sequence ID" value="NZ_JAIMJA010000021.1"/>
</dbReference>
<name>A0ABS8WC08_9GAMM</name>
<evidence type="ECO:0000313" key="3">
    <source>
        <dbReference type="EMBL" id="MCE2596564.1"/>
    </source>
</evidence>
<dbReference type="InterPro" id="IPR026026">
    <property type="entry name" value="HIT_Hint"/>
</dbReference>
<gene>
    <name evidence="3" type="ORF">K6Y31_17350</name>
</gene>
<dbReference type="Gene3D" id="3.30.428.10">
    <property type="entry name" value="HIT-like"/>
    <property type="match status" value="1"/>
</dbReference>
<evidence type="ECO:0000259" key="2">
    <source>
        <dbReference type="PROSITE" id="PS51084"/>
    </source>
</evidence>
<dbReference type="PROSITE" id="PS51084">
    <property type="entry name" value="HIT_2"/>
    <property type="match status" value="1"/>
</dbReference>
<accession>A0ABS8WC08</accession>
<proteinExistence type="predicted"/>
<dbReference type="PIRSF" id="PIRSF000714">
    <property type="entry name" value="HIT"/>
    <property type="match status" value="1"/>
</dbReference>
<dbReference type="InterPro" id="IPR036265">
    <property type="entry name" value="HIT-like_sf"/>
</dbReference>
<organism evidence="3 4">
    <name type="scientific">Motilimonas cestriensis</name>
    <dbReference type="NCBI Taxonomy" id="2742685"/>
    <lineage>
        <taxon>Bacteria</taxon>
        <taxon>Pseudomonadati</taxon>
        <taxon>Pseudomonadota</taxon>
        <taxon>Gammaproteobacteria</taxon>
        <taxon>Alteromonadales</taxon>
        <taxon>Alteromonadales genera incertae sedis</taxon>
        <taxon>Motilimonas</taxon>
    </lineage>
</organism>
<evidence type="ECO:0000313" key="4">
    <source>
        <dbReference type="Proteomes" id="UP001201273"/>
    </source>
</evidence>
<comment type="caution">
    <text evidence="3">The sequence shown here is derived from an EMBL/GenBank/DDBJ whole genome shotgun (WGS) entry which is preliminary data.</text>
</comment>
<feature type="domain" description="HIT" evidence="2">
    <location>
        <begin position="1"/>
        <end position="104"/>
    </location>
</feature>
<keyword evidence="4" id="KW-1185">Reference proteome</keyword>
<comment type="caution">
    <text evidence="1">Lacks conserved residue(s) required for the propagation of feature annotation.</text>
</comment>
<protein>
    <submittedName>
        <fullName evidence="3">HIT family protein</fullName>
    </submittedName>
</protein>
<dbReference type="EMBL" id="JAIMJA010000021">
    <property type="protein sequence ID" value="MCE2596564.1"/>
    <property type="molecule type" value="Genomic_DNA"/>
</dbReference>
<dbReference type="Proteomes" id="UP001201273">
    <property type="component" value="Unassembled WGS sequence"/>
</dbReference>